<dbReference type="EMBL" id="BMNZ01000009">
    <property type="protein sequence ID" value="GGN08055.1"/>
    <property type="molecule type" value="Genomic_DNA"/>
</dbReference>
<name>A0ABQ2IDR2_9MICO</name>
<dbReference type="Gene3D" id="3.30.460.40">
    <property type="match status" value="1"/>
</dbReference>
<dbReference type="Pfam" id="PF10706">
    <property type="entry name" value="Aminoglyc_resit"/>
    <property type="match status" value="1"/>
</dbReference>
<keyword evidence="3" id="KW-1185">Reference proteome</keyword>
<accession>A0ABQ2IDR2</accession>
<dbReference type="Proteomes" id="UP000623461">
    <property type="component" value="Unassembled WGS sequence"/>
</dbReference>
<evidence type="ECO:0000313" key="2">
    <source>
        <dbReference type="EMBL" id="GGN08055.1"/>
    </source>
</evidence>
<comment type="caution">
    <text evidence="2">The sequence shown here is derived from an EMBL/GenBank/DDBJ whole genome shotgun (WGS) entry which is preliminary data.</text>
</comment>
<sequence length="253" mass="28084">MFEDRESLMSSPKEQREEDEFQALYGRGAPLTPAEVADVLAGFDRPWWVVGGWAIEAATGYLREHEDTDISLLACDLPALVAHLAGDWHVWNNVGGVLHPLGGQWQSVDDPGSQLWVRKDACSAWVLDIPLTPDREGRWSNKRNPEHAADLDDVTFIAADGIRYLNPEIVMSYKAALNRPKDTSDLTATLTVLPPSRRAWLRAAVAHQDPQHPCARKRLTRPPPAGFGVDRGPQPGMVGRRPRDCPTGGYLFH</sequence>
<proteinExistence type="predicted"/>
<gene>
    <name evidence="2" type="ORF">GCM10009721_39730</name>
</gene>
<evidence type="ECO:0008006" key="4">
    <source>
        <dbReference type="Google" id="ProtNLM"/>
    </source>
</evidence>
<organism evidence="2 3">
    <name type="scientific">Terrabacter tumescens</name>
    <dbReference type="NCBI Taxonomy" id="60443"/>
    <lineage>
        <taxon>Bacteria</taxon>
        <taxon>Bacillati</taxon>
        <taxon>Actinomycetota</taxon>
        <taxon>Actinomycetes</taxon>
        <taxon>Micrococcales</taxon>
        <taxon>Intrasporangiaceae</taxon>
        <taxon>Terrabacter</taxon>
    </lineage>
</organism>
<dbReference type="RefSeq" id="WP_052358744.1">
    <property type="nucleotide sequence ID" value="NZ_BMNZ01000009.1"/>
</dbReference>
<dbReference type="InterPro" id="IPR019646">
    <property type="entry name" value="Aminoglyc_AdlTrfase"/>
</dbReference>
<reference evidence="3" key="1">
    <citation type="journal article" date="2019" name="Int. J. Syst. Evol. Microbiol.">
        <title>The Global Catalogue of Microorganisms (GCM) 10K type strain sequencing project: providing services to taxonomists for standard genome sequencing and annotation.</title>
        <authorList>
            <consortium name="The Broad Institute Genomics Platform"/>
            <consortium name="The Broad Institute Genome Sequencing Center for Infectious Disease"/>
            <person name="Wu L."/>
            <person name="Ma J."/>
        </authorList>
    </citation>
    <scope>NUCLEOTIDE SEQUENCE [LARGE SCALE GENOMIC DNA]</scope>
    <source>
        <strain evidence="3">JCM 1365</strain>
    </source>
</reference>
<protein>
    <recommendedName>
        <fullName evidence="4">Aminoglycoside-2''-adenylyltransferase</fullName>
    </recommendedName>
</protein>
<evidence type="ECO:0000256" key="1">
    <source>
        <dbReference type="SAM" id="MobiDB-lite"/>
    </source>
</evidence>
<feature type="region of interest" description="Disordered" evidence="1">
    <location>
        <begin position="211"/>
        <end position="253"/>
    </location>
</feature>
<evidence type="ECO:0000313" key="3">
    <source>
        <dbReference type="Proteomes" id="UP000623461"/>
    </source>
</evidence>